<dbReference type="EMBL" id="LR899009">
    <property type="protein sequence ID" value="CAD7079027.1"/>
    <property type="molecule type" value="Genomic_DNA"/>
</dbReference>
<protein>
    <submittedName>
        <fullName evidence="2">Uncharacterized protein</fullName>
    </submittedName>
</protein>
<evidence type="ECO:0000313" key="3">
    <source>
        <dbReference type="Proteomes" id="UP000594454"/>
    </source>
</evidence>
<evidence type="ECO:0000313" key="2">
    <source>
        <dbReference type="EMBL" id="CAD7079027.1"/>
    </source>
</evidence>
<feature type="compositionally biased region" description="Basic and acidic residues" evidence="1">
    <location>
        <begin position="38"/>
        <end position="68"/>
    </location>
</feature>
<sequence length="104" mass="11717">MEDKGKLLKIGVDERSLEAIERRSCHINYRFGNIPFHINRDKPKKDTSEETPGEKHTEVPEEVSKAIEAESTGSTREVDLLPSEEQKLDDLDLGLLGLRVDSDA</sequence>
<name>A0A7R8UFF2_HERIL</name>
<keyword evidence="3" id="KW-1185">Reference proteome</keyword>
<dbReference type="AlphaFoldDB" id="A0A7R8UFF2"/>
<accession>A0A7R8UFF2</accession>
<gene>
    <name evidence="2" type="ORF">HERILL_LOCUS2261</name>
</gene>
<feature type="region of interest" description="Disordered" evidence="1">
    <location>
        <begin position="38"/>
        <end position="83"/>
    </location>
</feature>
<reference evidence="2 3" key="1">
    <citation type="submission" date="2020-11" db="EMBL/GenBank/DDBJ databases">
        <authorList>
            <person name="Wallbank WR R."/>
            <person name="Pardo Diaz C."/>
            <person name="Kozak K."/>
            <person name="Martin S."/>
            <person name="Jiggins C."/>
            <person name="Moest M."/>
            <person name="Warren A I."/>
            <person name="Generalovic N T."/>
            <person name="Byers J.R.P. K."/>
            <person name="Montejo-Kovacevich G."/>
            <person name="Yen C E."/>
        </authorList>
    </citation>
    <scope>NUCLEOTIDE SEQUENCE [LARGE SCALE GENOMIC DNA]</scope>
</reference>
<dbReference type="InParanoid" id="A0A7R8UFF2"/>
<organism evidence="2 3">
    <name type="scientific">Hermetia illucens</name>
    <name type="common">Black soldier fly</name>
    <dbReference type="NCBI Taxonomy" id="343691"/>
    <lineage>
        <taxon>Eukaryota</taxon>
        <taxon>Metazoa</taxon>
        <taxon>Ecdysozoa</taxon>
        <taxon>Arthropoda</taxon>
        <taxon>Hexapoda</taxon>
        <taxon>Insecta</taxon>
        <taxon>Pterygota</taxon>
        <taxon>Neoptera</taxon>
        <taxon>Endopterygota</taxon>
        <taxon>Diptera</taxon>
        <taxon>Brachycera</taxon>
        <taxon>Stratiomyomorpha</taxon>
        <taxon>Stratiomyidae</taxon>
        <taxon>Hermetiinae</taxon>
        <taxon>Hermetia</taxon>
    </lineage>
</organism>
<proteinExistence type="predicted"/>
<dbReference type="Proteomes" id="UP000594454">
    <property type="component" value="Chromosome 1"/>
</dbReference>
<evidence type="ECO:0000256" key="1">
    <source>
        <dbReference type="SAM" id="MobiDB-lite"/>
    </source>
</evidence>